<dbReference type="GO" id="GO:0030261">
    <property type="term" value="P:chromosome condensation"/>
    <property type="evidence" value="ECO:0007669"/>
    <property type="project" value="UniProtKB-KW"/>
</dbReference>
<dbReference type="GO" id="GO:1990178">
    <property type="term" value="C:HU-DNA complex"/>
    <property type="evidence" value="ECO:0007669"/>
    <property type="project" value="UniProtKB-ARBA"/>
</dbReference>
<gene>
    <name evidence="6" type="ORF">ASB62_05000</name>
</gene>
<comment type="function">
    <text evidence="1">Histone-like DNA-binding protein which is capable of wrapping DNA to stabilize it, and thus to prevent its denaturation under extreme environmental conditions.</text>
</comment>
<dbReference type="GO" id="GO:0006270">
    <property type="term" value="P:DNA replication initiation"/>
    <property type="evidence" value="ECO:0007669"/>
    <property type="project" value="UniProtKB-ARBA"/>
</dbReference>
<dbReference type="PANTHER" id="PTHR33175:SF3">
    <property type="entry name" value="DNA-BINDING PROTEIN HU-BETA"/>
    <property type="match status" value="1"/>
</dbReference>
<keyword evidence="3" id="KW-0226">DNA condensation</keyword>
<dbReference type="FunFam" id="4.10.520.10:FF:000001">
    <property type="entry name" value="DNA-binding protein HU"/>
    <property type="match status" value="1"/>
</dbReference>
<dbReference type="InterPro" id="IPR000119">
    <property type="entry name" value="Hist_DNA-bd"/>
</dbReference>
<dbReference type="Proteomes" id="UP000053937">
    <property type="component" value="Unassembled WGS sequence"/>
</dbReference>
<evidence type="ECO:0000256" key="5">
    <source>
        <dbReference type="RuleBase" id="RU003939"/>
    </source>
</evidence>
<evidence type="ECO:0000313" key="7">
    <source>
        <dbReference type="Proteomes" id="UP000053937"/>
    </source>
</evidence>
<dbReference type="AlphaFoldDB" id="A0A117MQA4"/>
<dbReference type="GO" id="GO:0042802">
    <property type="term" value="F:identical protein binding"/>
    <property type="evidence" value="ECO:0007669"/>
    <property type="project" value="UniProtKB-ARBA"/>
</dbReference>
<evidence type="ECO:0000256" key="3">
    <source>
        <dbReference type="ARBA" id="ARBA00023067"/>
    </source>
</evidence>
<dbReference type="PRINTS" id="PR01727">
    <property type="entry name" value="DNABINDINGHU"/>
</dbReference>
<evidence type="ECO:0000256" key="2">
    <source>
        <dbReference type="ARBA" id="ARBA00010529"/>
    </source>
</evidence>
<comment type="caution">
    <text evidence="6">The sequence shown here is derived from an EMBL/GenBank/DDBJ whole genome shotgun (WGS) entry which is preliminary data.</text>
</comment>
<dbReference type="InterPro" id="IPR010992">
    <property type="entry name" value="IHF-like_DNA-bd_dom_sf"/>
</dbReference>
<dbReference type="OMA" id="AFSAGKM"/>
<dbReference type="CDD" id="cd13831">
    <property type="entry name" value="HU"/>
    <property type="match status" value="1"/>
</dbReference>
<keyword evidence="4 6" id="KW-0238">DNA-binding</keyword>
<protein>
    <submittedName>
        <fullName evidence="6">DNA-binding protein</fullName>
    </submittedName>
</protein>
<proteinExistence type="inferred from homology"/>
<keyword evidence="7" id="KW-1185">Reference proteome</keyword>
<dbReference type="OrthoDB" id="9799835at2"/>
<dbReference type="InterPro" id="IPR020816">
    <property type="entry name" value="Histone-like_DNA-bd_CS"/>
</dbReference>
<dbReference type="Pfam" id="PF00216">
    <property type="entry name" value="Bac_DNA_binding"/>
    <property type="match status" value="1"/>
</dbReference>
<dbReference type="PANTHER" id="PTHR33175">
    <property type="entry name" value="DNA-BINDING PROTEIN HU"/>
    <property type="match status" value="1"/>
</dbReference>
<dbReference type="GO" id="GO:0006351">
    <property type="term" value="P:DNA-templated transcription"/>
    <property type="evidence" value="ECO:0007669"/>
    <property type="project" value="UniProtKB-ARBA"/>
</dbReference>
<sequence>MSKAELVEKIASQAGLTKADAERAVNAFINVVTASLKDGDDVTLVGFGTFTTGDRAERQGRNPQTGETITIAAKKVVKFKPGKALKDEVGA</sequence>
<dbReference type="PROSITE" id="PS00045">
    <property type="entry name" value="HISTONE_LIKE"/>
    <property type="match status" value="1"/>
</dbReference>
<dbReference type="GO" id="GO:0030527">
    <property type="term" value="F:structural constituent of chromatin"/>
    <property type="evidence" value="ECO:0007669"/>
    <property type="project" value="InterPro"/>
</dbReference>
<evidence type="ECO:0000256" key="1">
    <source>
        <dbReference type="ARBA" id="ARBA00003819"/>
    </source>
</evidence>
<dbReference type="GO" id="GO:0005829">
    <property type="term" value="C:cytosol"/>
    <property type="evidence" value="ECO:0007669"/>
    <property type="project" value="TreeGrafter"/>
</dbReference>
<dbReference type="SMART" id="SM00411">
    <property type="entry name" value="BHL"/>
    <property type="match status" value="1"/>
</dbReference>
<evidence type="ECO:0000313" key="6">
    <source>
        <dbReference type="EMBL" id="KUL29936.1"/>
    </source>
</evidence>
<dbReference type="GO" id="GO:1990103">
    <property type="term" value="C:DnaA-HU complex"/>
    <property type="evidence" value="ECO:0007669"/>
    <property type="project" value="UniProtKB-ARBA"/>
</dbReference>
<dbReference type="GO" id="GO:0003677">
    <property type="term" value="F:DNA binding"/>
    <property type="evidence" value="ECO:0007669"/>
    <property type="project" value="UniProtKB-KW"/>
</dbReference>
<dbReference type="EMBL" id="LMBR01000112">
    <property type="protein sequence ID" value="KUL29936.1"/>
    <property type="molecule type" value="Genomic_DNA"/>
</dbReference>
<reference evidence="6 7" key="1">
    <citation type="submission" date="2015-10" db="EMBL/GenBank/DDBJ databases">
        <title>Draft Genome Sequence of Chlorobium limicola strain Frasassi Growing under Artificial Lighting in the Frasassi Cave System.</title>
        <authorList>
            <person name="Mansor M."/>
            <person name="Macalady J."/>
        </authorList>
    </citation>
    <scope>NUCLEOTIDE SEQUENCE [LARGE SCALE GENOMIC DNA]</scope>
    <source>
        <strain evidence="6 7">Frasassi</strain>
    </source>
</reference>
<evidence type="ECO:0000256" key="4">
    <source>
        <dbReference type="ARBA" id="ARBA00023125"/>
    </source>
</evidence>
<accession>A0A117MQA4</accession>
<name>A0A117MQA4_CHLLI</name>
<dbReference type="Gene3D" id="4.10.520.10">
    <property type="entry name" value="IHF-like DNA-binding proteins"/>
    <property type="match status" value="1"/>
</dbReference>
<dbReference type="SUPFAM" id="SSF47729">
    <property type="entry name" value="IHF-like DNA-binding proteins"/>
    <property type="match status" value="1"/>
</dbReference>
<organism evidence="6 7">
    <name type="scientific">Chlorobium limicola</name>
    <dbReference type="NCBI Taxonomy" id="1092"/>
    <lineage>
        <taxon>Bacteria</taxon>
        <taxon>Pseudomonadati</taxon>
        <taxon>Chlorobiota</taxon>
        <taxon>Chlorobiia</taxon>
        <taxon>Chlorobiales</taxon>
        <taxon>Chlorobiaceae</taxon>
        <taxon>Chlorobium/Pelodictyon group</taxon>
        <taxon>Chlorobium</taxon>
    </lineage>
</organism>
<comment type="similarity">
    <text evidence="2 5">Belongs to the bacterial histone-like protein family.</text>
</comment>